<organism evidence="1 2">
    <name type="scientific">Deinococcus multiflagellatus</name>
    <dbReference type="NCBI Taxonomy" id="1656887"/>
    <lineage>
        <taxon>Bacteria</taxon>
        <taxon>Thermotogati</taxon>
        <taxon>Deinococcota</taxon>
        <taxon>Deinococci</taxon>
        <taxon>Deinococcales</taxon>
        <taxon>Deinococcaceae</taxon>
        <taxon>Deinococcus</taxon>
    </lineage>
</organism>
<keyword evidence="2" id="KW-1185">Reference proteome</keyword>
<dbReference type="Gene3D" id="3.10.290.30">
    <property type="entry name" value="MM3350-like"/>
    <property type="match status" value="1"/>
</dbReference>
<reference evidence="2" key="1">
    <citation type="journal article" date="2019" name="Int. J. Syst. Evol. Microbiol.">
        <title>The Global Catalogue of Microorganisms (GCM) 10K type strain sequencing project: providing services to taxonomists for standard genome sequencing and annotation.</title>
        <authorList>
            <consortium name="The Broad Institute Genomics Platform"/>
            <consortium name="The Broad Institute Genome Sequencing Center for Infectious Disease"/>
            <person name="Wu L."/>
            <person name="Ma J."/>
        </authorList>
    </citation>
    <scope>NUCLEOTIDE SEQUENCE [LARGE SCALE GENOMIC DNA]</scope>
    <source>
        <strain evidence="2">CCUG 63830</strain>
    </source>
</reference>
<protein>
    <submittedName>
        <fullName evidence="1">Uncharacterized protein</fullName>
    </submittedName>
</protein>
<gene>
    <name evidence="1" type="ORF">ACFP90_08660</name>
</gene>
<evidence type="ECO:0000313" key="1">
    <source>
        <dbReference type="EMBL" id="MFC6660425.1"/>
    </source>
</evidence>
<accession>A0ABW1ZIZ6</accession>
<proteinExistence type="predicted"/>
<comment type="caution">
    <text evidence="1">The sequence shown here is derived from an EMBL/GenBank/DDBJ whole genome shotgun (WGS) entry which is preliminary data.</text>
</comment>
<dbReference type="SUPFAM" id="SSF159941">
    <property type="entry name" value="MM3350-like"/>
    <property type="match status" value="1"/>
</dbReference>
<name>A0ABW1ZIZ6_9DEIO</name>
<dbReference type="InterPro" id="IPR024047">
    <property type="entry name" value="MM3350-like_sf"/>
</dbReference>
<dbReference type="RefSeq" id="WP_380055427.1">
    <property type="nucleotide sequence ID" value="NZ_JBHSWB010000001.1"/>
</dbReference>
<dbReference type="EMBL" id="JBHSWB010000001">
    <property type="protein sequence ID" value="MFC6660425.1"/>
    <property type="molecule type" value="Genomic_DNA"/>
</dbReference>
<dbReference type="Proteomes" id="UP001596317">
    <property type="component" value="Unassembled WGS sequence"/>
</dbReference>
<sequence length="105" mass="11555">MTATRKAGRQMQVFKVVSRAKVPGERRLPYRVVGLPQGADLYALASAIVAAFNFDLDHAFGFFDGKNPYRSAVAYELFHDMQTARGAPTLGLPALPPPPTRPKWP</sequence>
<evidence type="ECO:0000313" key="2">
    <source>
        <dbReference type="Proteomes" id="UP001596317"/>
    </source>
</evidence>